<feature type="signal peptide" evidence="10">
    <location>
        <begin position="1"/>
        <end position="15"/>
    </location>
</feature>
<dbReference type="CDD" id="cd04280">
    <property type="entry name" value="ZnMc_astacin_like"/>
    <property type="match status" value="1"/>
</dbReference>
<dbReference type="Gene3D" id="3.40.390.10">
    <property type="entry name" value="Collagenase (Catalytic Domain)"/>
    <property type="match status" value="1"/>
</dbReference>
<keyword evidence="13" id="KW-1185">Reference proteome</keyword>
<evidence type="ECO:0000313" key="12">
    <source>
        <dbReference type="EMBL" id="CAH3022357.1"/>
    </source>
</evidence>
<dbReference type="SMART" id="SM00235">
    <property type="entry name" value="ZnMc"/>
    <property type="match status" value="1"/>
</dbReference>
<protein>
    <recommendedName>
        <fullName evidence="9">Metalloendopeptidase</fullName>
        <ecNumber evidence="9">3.4.24.-</ecNumber>
    </recommendedName>
</protein>
<dbReference type="PANTHER" id="PTHR10127">
    <property type="entry name" value="DISCOIDIN, CUB, EGF, LAMININ , AND ZINC METALLOPROTEASE DOMAIN CONTAINING"/>
    <property type="match status" value="1"/>
</dbReference>
<evidence type="ECO:0000256" key="2">
    <source>
        <dbReference type="ARBA" id="ARBA00022723"/>
    </source>
</evidence>
<dbReference type="InterPro" id="IPR057774">
    <property type="entry name" value="D8C_UMOD/GP2/OIT3-like"/>
</dbReference>
<evidence type="ECO:0000256" key="6">
    <source>
        <dbReference type="ARBA" id="ARBA00023049"/>
    </source>
</evidence>
<dbReference type="EC" id="3.4.24.-" evidence="9"/>
<dbReference type="InterPro" id="IPR034035">
    <property type="entry name" value="Astacin-like_dom"/>
</dbReference>
<comment type="caution">
    <text evidence="8">Lacks conserved residue(s) required for the propagation of feature annotation.</text>
</comment>
<evidence type="ECO:0000313" key="13">
    <source>
        <dbReference type="Proteomes" id="UP001159427"/>
    </source>
</evidence>
<evidence type="ECO:0000256" key="7">
    <source>
        <dbReference type="ARBA" id="ARBA00023157"/>
    </source>
</evidence>
<keyword evidence="1 8" id="KW-0645">Protease</keyword>
<dbReference type="SUPFAM" id="SSF55486">
    <property type="entry name" value="Metalloproteases ('zincins'), catalytic domain"/>
    <property type="match status" value="1"/>
</dbReference>
<dbReference type="Pfam" id="PF01400">
    <property type="entry name" value="Astacin"/>
    <property type="match status" value="1"/>
</dbReference>
<comment type="cofactor">
    <cofactor evidence="8 9">
        <name>Zn(2+)</name>
        <dbReference type="ChEBI" id="CHEBI:29105"/>
    </cofactor>
    <text evidence="8 9">Binds 1 zinc ion per subunit.</text>
</comment>
<keyword evidence="6 8" id="KW-0482">Metalloprotease</keyword>
<feature type="active site" evidence="8">
    <location>
        <position position="151"/>
    </location>
</feature>
<dbReference type="EMBL" id="CALNXI010000215">
    <property type="protein sequence ID" value="CAH3022357.1"/>
    <property type="molecule type" value="Genomic_DNA"/>
</dbReference>
<evidence type="ECO:0000256" key="5">
    <source>
        <dbReference type="ARBA" id="ARBA00022833"/>
    </source>
</evidence>
<feature type="binding site" evidence="8">
    <location>
        <position position="154"/>
    </location>
    <ligand>
        <name>Zn(2+)</name>
        <dbReference type="ChEBI" id="CHEBI:29105"/>
        <note>catalytic</note>
    </ligand>
</feature>
<proteinExistence type="predicted"/>
<organism evidence="12 13">
    <name type="scientific">Porites evermanni</name>
    <dbReference type="NCBI Taxonomy" id="104178"/>
    <lineage>
        <taxon>Eukaryota</taxon>
        <taxon>Metazoa</taxon>
        <taxon>Cnidaria</taxon>
        <taxon>Anthozoa</taxon>
        <taxon>Hexacorallia</taxon>
        <taxon>Scleractinia</taxon>
        <taxon>Fungiina</taxon>
        <taxon>Poritidae</taxon>
        <taxon>Porites</taxon>
    </lineage>
</organism>
<dbReference type="InterPro" id="IPR006026">
    <property type="entry name" value="Peptidase_Metallo"/>
</dbReference>
<keyword evidence="2 8" id="KW-0479">Metal-binding</keyword>
<dbReference type="Proteomes" id="UP001159427">
    <property type="component" value="Unassembled WGS sequence"/>
</dbReference>
<keyword evidence="4 8" id="KW-0378">Hydrolase</keyword>
<dbReference type="InterPro" id="IPR001506">
    <property type="entry name" value="Peptidase_M12A"/>
</dbReference>
<comment type="caution">
    <text evidence="12">The sequence shown here is derived from an EMBL/GenBank/DDBJ whole genome shotgun (WGS) entry which is preliminary data.</text>
</comment>
<dbReference type="PROSITE" id="PS51864">
    <property type="entry name" value="ASTACIN"/>
    <property type="match status" value="1"/>
</dbReference>
<feature type="chain" id="PRO_5046845367" description="Metalloendopeptidase" evidence="10">
    <location>
        <begin position="16"/>
        <end position="411"/>
    </location>
</feature>
<keyword evidence="5 8" id="KW-0862">Zinc</keyword>
<evidence type="ECO:0000259" key="11">
    <source>
        <dbReference type="PROSITE" id="PS51864"/>
    </source>
</evidence>
<name>A0ABN8M1N6_9CNID</name>
<reference evidence="12 13" key="1">
    <citation type="submission" date="2022-05" db="EMBL/GenBank/DDBJ databases">
        <authorList>
            <consortium name="Genoscope - CEA"/>
            <person name="William W."/>
        </authorList>
    </citation>
    <scope>NUCLEOTIDE SEQUENCE [LARGE SCALE GENOMIC DNA]</scope>
</reference>
<evidence type="ECO:0000256" key="4">
    <source>
        <dbReference type="ARBA" id="ARBA00022801"/>
    </source>
</evidence>
<evidence type="ECO:0000256" key="9">
    <source>
        <dbReference type="RuleBase" id="RU361183"/>
    </source>
</evidence>
<evidence type="ECO:0000256" key="3">
    <source>
        <dbReference type="ARBA" id="ARBA00022729"/>
    </source>
</evidence>
<feature type="binding site" evidence="8">
    <location>
        <position position="150"/>
    </location>
    <ligand>
        <name>Zn(2+)</name>
        <dbReference type="ChEBI" id="CHEBI:29105"/>
        <note>catalytic</note>
    </ligand>
</feature>
<feature type="binding site" evidence="8">
    <location>
        <position position="160"/>
    </location>
    <ligand>
        <name>Zn(2+)</name>
        <dbReference type="ChEBI" id="CHEBI:29105"/>
        <note>catalytic</note>
    </ligand>
</feature>
<accession>A0ABN8M1N6</accession>
<dbReference type="InterPro" id="IPR024079">
    <property type="entry name" value="MetalloPept_cat_dom_sf"/>
</dbReference>
<keyword evidence="7" id="KW-1015">Disulfide bond</keyword>
<evidence type="ECO:0000256" key="1">
    <source>
        <dbReference type="ARBA" id="ARBA00022670"/>
    </source>
</evidence>
<dbReference type="PRINTS" id="PR00480">
    <property type="entry name" value="ASTACIN"/>
</dbReference>
<dbReference type="PANTHER" id="PTHR10127:SF780">
    <property type="entry name" value="METALLOENDOPEPTIDASE"/>
    <property type="match status" value="1"/>
</dbReference>
<dbReference type="Pfam" id="PF23283">
    <property type="entry name" value="D8C_UMOD"/>
    <property type="match status" value="1"/>
</dbReference>
<keyword evidence="3 10" id="KW-0732">Signal</keyword>
<sequence>MKWLVTLLLVKTVFSADQNPDENRGINDSRLFEGDMILNQRQLDRTEHGMDVDSDRKRASIKVGRLWPKGVVVYQIHSSLPRNSSAMSAIRAGMNEWTNKTCIRFKRRGNETAYVNFVNGRGCYSYVGRIGRRQDITLARRCWKRGIVAHEIGHAIGFFHEQSRPDRDNFVTIEWNNILAGKRRNFRKYSRSTIDSLGTKYDYGSIMHYGSKAFSKNGRVTIKVKRSGAVIGQRRRLSTTDARQANLLYKTQSPTTPQSARSNYRILNETDRKNDYHTLKNTVRKYDGRLRKGWYRFIGAAGTKMPSQVVPISRCKTDATGWLSGSHPTVNQGAVRPRVCFHWAGLDRRRRQYDRSCMWSRYIRVLNCTTLFVYELIPIKRCHLRHKMWCKLKLIYIFLIQKYIRFGLPCV</sequence>
<feature type="domain" description="Peptidase M12A" evidence="11">
    <location>
        <begin position="59"/>
        <end position="254"/>
    </location>
</feature>
<gene>
    <name evidence="12" type="ORF">PEVE_00015065</name>
</gene>
<evidence type="ECO:0000256" key="8">
    <source>
        <dbReference type="PROSITE-ProRule" id="PRU01211"/>
    </source>
</evidence>
<evidence type="ECO:0000256" key="10">
    <source>
        <dbReference type="SAM" id="SignalP"/>
    </source>
</evidence>